<dbReference type="Pfam" id="PF08540">
    <property type="entry name" value="HMG_CoA_synt_C"/>
    <property type="match status" value="1"/>
</dbReference>
<evidence type="ECO:0000313" key="8">
    <source>
        <dbReference type="Proteomes" id="UP000674938"/>
    </source>
</evidence>
<dbReference type="InterPro" id="IPR011554">
    <property type="entry name" value="HMG_CoA_synthase_prok"/>
</dbReference>
<dbReference type="CDD" id="cd00827">
    <property type="entry name" value="init_cond_enzymes"/>
    <property type="match status" value="1"/>
</dbReference>
<dbReference type="InterPro" id="IPR013746">
    <property type="entry name" value="HMG_CoA_synt_C_dom"/>
</dbReference>
<feature type="domain" description="Hydroxymethylglutaryl-coenzyme A synthase N-terminal" evidence="5">
    <location>
        <begin position="2"/>
        <end position="164"/>
    </location>
</feature>
<feature type="active site" description="Proton donor/acceptor" evidence="3">
    <location>
        <position position="79"/>
    </location>
</feature>
<dbReference type="NCBIfam" id="TIGR01835">
    <property type="entry name" value="HMG-CoA-S_prok"/>
    <property type="match status" value="1"/>
</dbReference>
<feature type="binding site" evidence="4">
    <location>
        <position position="275"/>
    </location>
    <ligand>
        <name>(3S)-3-hydroxy-3-methylglutaryl-CoA</name>
        <dbReference type="ChEBI" id="CHEBI:43074"/>
    </ligand>
</feature>
<keyword evidence="7" id="KW-0012">Acyltransferase</keyword>
<dbReference type="GO" id="GO:0004421">
    <property type="term" value="F:hydroxymethylglutaryl-CoA synthase activity"/>
    <property type="evidence" value="ECO:0007669"/>
    <property type="project" value="UniProtKB-EC"/>
</dbReference>
<dbReference type="EC" id="2.3.3.10" evidence="7"/>
<dbReference type="PANTHER" id="PTHR43323">
    <property type="entry name" value="3-HYDROXY-3-METHYLGLUTARYL COENZYME A SYNTHASE"/>
    <property type="match status" value="1"/>
</dbReference>
<dbReference type="InterPro" id="IPR016039">
    <property type="entry name" value="Thiolase-like"/>
</dbReference>
<feature type="domain" description="Hydroxymethylglutaryl-coenzyme A synthase C-terminal" evidence="6">
    <location>
        <begin position="253"/>
        <end position="385"/>
    </location>
</feature>
<gene>
    <name evidence="7" type="ORF">I6N95_02135</name>
</gene>
<dbReference type="AlphaFoldDB" id="A0A940P2F1"/>
<evidence type="ECO:0000313" key="7">
    <source>
        <dbReference type="EMBL" id="MBP1039800.1"/>
    </source>
</evidence>
<feature type="active site" description="Acyl-thioester intermediate" evidence="3">
    <location>
        <position position="111"/>
    </location>
</feature>
<feature type="active site" description="Proton donor/acceptor" evidence="3">
    <location>
        <position position="233"/>
    </location>
</feature>
<dbReference type="RefSeq" id="WP_209524810.1">
    <property type="nucleotide sequence ID" value="NZ_JAEEGA010000001.1"/>
</dbReference>
<dbReference type="InterPro" id="IPR013528">
    <property type="entry name" value="HMG_CoA_synth_N"/>
</dbReference>
<evidence type="ECO:0000259" key="5">
    <source>
        <dbReference type="Pfam" id="PF01154"/>
    </source>
</evidence>
<evidence type="ECO:0000256" key="3">
    <source>
        <dbReference type="PIRSR" id="PIRSR611554-1"/>
    </source>
</evidence>
<feature type="binding site" evidence="4">
    <location>
        <position position="242"/>
    </location>
    <ligand>
        <name>(3S)-3-hydroxy-3-methylglutaryl-CoA</name>
        <dbReference type="ChEBI" id="CHEBI:43074"/>
    </ligand>
</feature>
<dbReference type="EMBL" id="JAEEGA010000001">
    <property type="protein sequence ID" value="MBP1039800.1"/>
    <property type="molecule type" value="Genomic_DNA"/>
</dbReference>
<proteinExistence type="inferred from homology"/>
<feature type="binding site" evidence="4">
    <location>
        <position position="143"/>
    </location>
    <ligand>
        <name>(3S)-3-hydroxy-3-methylglutaryl-CoA</name>
        <dbReference type="ChEBI" id="CHEBI:43074"/>
    </ligand>
</feature>
<sequence>MNIGIDKINFFTPSLYVDLVKLADARGVDPNKFTVGIGQNKMSINPITQDTISMGANAALPLITAAEAETIDLVILGTESAVDYSKSGAVIIHQLLGIQPFARSIEVKQACYGATAGLMMAKDYIKTHPGRKALVIGSDIARYGLNTAGEVTQGAGAVAMIISENPGILILEDQSVAMSQDIFDFWRPTYSDTAIVDGKFSNEAYIDFFQKIWQEYSRQTSLSLDDFTAISFHLPYSKMGRKALNTIIETASDATQKRLLENYQHSITYTKDIGNIYTGSLYLGLCSLLDFQENLVSGDRIGLFSYGSGAVGEFFSGKLAENFKEHLNTELHTALFADRHELTIAEYEEIFNESLPTDGSTQTFSNRFDQAQIYLDAINEHQRHYHKNN</sequence>
<evidence type="ECO:0000256" key="2">
    <source>
        <dbReference type="ARBA" id="ARBA00022679"/>
    </source>
</evidence>
<name>A0A940P2F1_9ENTE</name>
<organism evidence="7 8">
    <name type="scientific">Vagococcus allomyrinae</name>
    <dbReference type="NCBI Taxonomy" id="2794353"/>
    <lineage>
        <taxon>Bacteria</taxon>
        <taxon>Bacillati</taxon>
        <taxon>Bacillota</taxon>
        <taxon>Bacilli</taxon>
        <taxon>Lactobacillales</taxon>
        <taxon>Enterococcaceae</taxon>
        <taxon>Vagococcus</taxon>
    </lineage>
</organism>
<comment type="caution">
    <text evidence="7">The sequence shown here is derived from an EMBL/GenBank/DDBJ whole genome shotgun (WGS) entry which is preliminary data.</text>
</comment>
<evidence type="ECO:0000256" key="4">
    <source>
        <dbReference type="PIRSR" id="PIRSR611554-2"/>
    </source>
</evidence>
<accession>A0A940P2F1</accession>
<dbReference type="SUPFAM" id="SSF53901">
    <property type="entry name" value="Thiolase-like"/>
    <property type="match status" value="2"/>
</dbReference>
<keyword evidence="2 7" id="KW-0808">Transferase</keyword>
<dbReference type="Proteomes" id="UP000674938">
    <property type="component" value="Unassembled WGS sequence"/>
</dbReference>
<keyword evidence="8" id="KW-1185">Reference proteome</keyword>
<dbReference type="GO" id="GO:0006084">
    <property type="term" value="P:acetyl-CoA metabolic process"/>
    <property type="evidence" value="ECO:0007669"/>
    <property type="project" value="InterPro"/>
</dbReference>
<evidence type="ECO:0000256" key="1">
    <source>
        <dbReference type="ARBA" id="ARBA00007061"/>
    </source>
</evidence>
<dbReference type="PANTHER" id="PTHR43323:SF2">
    <property type="entry name" value="HYDROXYMETHYLGLUTARYL-COA SYNTHASE"/>
    <property type="match status" value="1"/>
</dbReference>
<evidence type="ECO:0000259" key="6">
    <source>
        <dbReference type="Pfam" id="PF08540"/>
    </source>
</evidence>
<protein>
    <submittedName>
        <fullName evidence="7">Hydroxymethylglutaryl-CoA synthase</fullName>
        <ecNumber evidence="7">2.3.3.10</ecNumber>
    </submittedName>
</protein>
<comment type="similarity">
    <text evidence="1">Belongs to the thiolase-like superfamily. HMG-CoA synthase family.</text>
</comment>
<dbReference type="Gene3D" id="3.40.47.10">
    <property type="match status" value="2"/>
</dbReference>
<feature type="binding site" evidence="4">
    <location>
        <position position="29"/>
    </location>
    <ligand>
        <name>(3S)-3-hydroxy-3-methylglutaryl-CoA</name>
        <dbReference type="ChEBI" id="CHEBI:43074"/>
    </ligand>
</feature>
<reference evidence="7" key="1">
    <citation type="submission" date="2020-12" db="EMBL/GenBank/DDBJ databases">
        <title>Vagococcus allomyrinae sp. nov. and Enterococcus lavae sp. nov., isolated from the larvae of Allomyrina dichotoma.</title>
        <authorList>
            <person name="Lee S.D."/>
        </authorList>
    </citation>
    <scope>NUCLEOTIDE SEQUENCE</scope>
    <source>
        <strain evidence="7">BWB3-3</strain>
    </source>
</reference>
<dbReference type="Pfam" id="PF01154">
    <property type="entry name" value="HMG_CoA_synt_N"/>
    <property type="match status" value="1"/>
</dbReference>